<protein>
    <submittedName>
        <fullName evidence="2">DUF262 domain-containing protein</fullName>
    </submittedName>
</protein>
<dbReference type="AlphaFoldDB" id="A0A5Y4XTJ1"/>
<organism evidence="2">
    <name type="scientific">Campylobacter jejuni</name>
    <dbReference type="NCBI Taxonomy" id="197"/>
    <lineage>
        <taxon>Bacteria</taxon>
        <taxon>Pseudomonadati</taxon>
        <taxon>Campylobacterota</taxon>
        <taxon>Epsilonproteobacteria</taxon>
        <taxon>Campylobacterales</taxon>
        <taxon>Campylobacteraceae</taxon>
        <taxon>Campylobacter</taxon>
    </lineage>
</organism>
<accession>A0A5Y4XTJ1</accession>
<dbReference type="EMBL" id="AAJBFK010000018">
    <property type="protein sequence ID" value="ECK2761222.1"/>
    <property type="molecule type" value="Genomic_DNA"/>
</dbReference>
<sequence length="138" mass="16316">MEFKPKKEYVCKLLSDEGVKFVIPEYQRPYRWGIDECETLWNDILEVFGDGENISEYFLGSIVAYQNDKNELEIIDGQQRITTFTLFFRAFYEHFQSERANVKTSYLEGFGKCIWEYDLDHGLDYSKSHLSSKSDYGL</sequence>
<evidence type="ECO:0000259" key="1">
    <source>
        <dbReference type="Pfam" id="PF03235"/>
    </source>
</evidence>
<comment type="caution">
    <text evidence="2">The sequence shown here is derived from an EMBL/GenBank/DDBJ whole genome shotgun (WGS) entry which is preliminary data.</text>
</comment>
<reference evidence="2" key="1">
    <citation type="submission" date="2019-07" db="EMBL/GenBank/DDBJ databases">
        <authorList>
            <consortium name="NARMS: The National Antimicrobial Resistance Monitoring System"/>
        </authorList>
    </citation>
    <scope>NUCLEOTIDE SEQUENCE</scope>
    <source>
        <strain evidence="2">FSIS21924949</strain>
    </source>
</reference>
<proteinExistence type="predicted"/>
<dbReference type="PANTHER" id="PTHR35149">
    <property type="entry name" value="SLL5132 PROTEIN"/>
    <property type="match status" value="1"/>
</dbReference>
<name>A0A5Y4XTJ1_CAMJU</name>
<evidence type="ECO:0000313" key="2">
    <source>
        <dbReference type="EMBL" id="ECK2761222.1"/>
    </source>
</evidence>
<dbReference type="InterPro" id="IPR004919">
    <property type="entry name" value="GmrSD_N"/>
</dbReference>
<dbReference type="Pfam" id="PF03235">
    <property type="entry name" value="GmrSD_N"/>
    <property type="match status" value="1"/>
</dbReference>
<gene>
    <name evidence="2" type="ORF">FQX04_05775</name>
</gene>
<feature type="domain" description="GmrSD restriction endonucleases N-terminal" evidence="1">
    <location>
        <begin position="12"/>
        <end position="116"/>
    </location>
</feature>
<dbReference type="PANTHER" id="PTHR35149:SF2">
    <property type="entry name" value="DUF262 DOMAIN-CONTAINING PROTEIN"/>
    <property type="match status" value="1"/>
</dbReference>